<organism evidence="2 3">
    <name type="scientific">Vigna radiata var. radiata</name>
    <name type="common">Mung bean</name>
    <name type="synonym">Phaseolus aureus</name>
    <dbReference type="NCBI Taxonomy" id="3916"/>
    <lineage>
        <taxon>Eukaryota</taxon>
        <taxon>Viridiplantae</taxon>
        <taxon>Streptophyta</taxon>
        <taxon>Embryophyta</taxon>
        <taxon>Tracheophyta</taxon>
        <taxon>Spermatophyta</taxon>
        <taxon>Magnoliopsida</taxon>
        <taxon>eudicotyledons</taxon>
        <taxon>Gunneridae</taxon>
        <taxon>Pentapetalae</taxon>
        <taxon>rosids</taxon>
        <taxon>fabids</taxon>
        <taxon>Fabales</taxon>
        <taxon>Fabaceae</taxon>
        <taxon>Papilionoideae</taxon>
        <taxon>50 kb inversion clade</taxon>
        <taxon>NPAAA clade</taxon>
        <taxon>indigoferoid/millettioid clade</taxon>
        <taxon>Phaseoleae</taxon>
        <taxon>Vigna</taxon>
    </lineage>
</organism>
<accession>A0A1S3U098</accession>
<keyword evidence="2" id="KW-1185">Reference proteome</keyword>
<dbReference type="RefSeq" id="XP_014499445.1">
    <property type="nucleotide sequence ID" value="XM_014643959.1"/>
</dbReference>
<dbReference type="OrthoDB" id="1429026at2759"/>
<dbReference type="GeneID" id="106760538"/>
<reference evidence="2" key="1">
    <citation type="journal article" date="2014" name="Nat. Commun.">
        <title>Genome sequence of mungbean and insights into evolution within Vigna species.</title>
        <authorList>
            <person name="Kang Y.J."/>
            <person name="Kim S.K."/>
            <person name="Kim M.Y."/>
            <person name="Lestari P."/>
            <person name="Kim K.H."/>
            <person name="Ha B.K."/>
            <person name="Jun T.H."/>
            <person name="Hwang W.J."/>
            <person name="Lee T."/>
            <person name="Lee J."/>
            <person name="Shim S."/>
            <person name="Yoon M.Y."/>
            <person name="Jang Y.E."/>
            <person name="Han K.S."/>
            <person name="Taeprayoon P."/>
            <person name="Yoon N."/>
            <person name="Somta P."/>
            <person name="Tanya P."/>
            <person name="Kim K.S."/>
            <person name="Gwag J.G."/>
            <person name="Moon J.K."/>
            <person name="Lee Y.H."/>
            <person name="Park B.S."/>
            <person name="Bombarely A."/>
            <person name="Doyle J.J."/>
            <person name="Jackson S.A."/>
            <person name="Schafleitner R."/>
            <person name="Srinives P."/>
            <person name="Varshney R.K."/>
            <person name="Lee S.H."/>
        </authorList>
    </citation>
    <scope>NUCLEOTIDE SEQUENCE [LARGE SCALE GENOMIC DNA]</scope>
    <source>
        <strain evidence="2">cv. VC1973A</strain>
    </source>
</reference>
<protein>
    <submittedName>
        <fullName evidence="3">Uncharacterized protein LOC106760538</fullName>
    </submittedName>
</protein>
<sequence>MDVELDVIKVNNTWVIMTLPPNKIIIGCRWIFKIQYNSDGFIDRYKARLVAKDHNQLEGLHFLDTFSLVAKLTTVRLLLAIASSQCWSLKQLNVSNAFLQNELHEDVYTKVSHGLKPSSPNQVCKLQHSLYDLKKAGRQ</sequence>
<reference evidence="3" key="2">
    <citation type="submission" date="2025-08" db="UniProtKB">
        <authorList>
            <consortium name="RefSeq"/>
        </authorList>
    </citation>
    <scope>IDENTIFICATION</scope>
    <source>
        <tissue evidence="3">Leaf</tissue>
    </source>
</reference>
<dbReference type="AlphaFoldDB" id="A0A1S3U098"/>
<evidence type="ECO:0000259" key="1">
    <source>
        <dbReference type="Pfam" id="PF07727"/>
    </source>
</evidence>
<dbReference type="STRING" id="3916.A0A1S3U098"/>
<evidence type="ECO:0000313" key="3">
    <source>
        <dbReference type="RefSeq" id="XP_014499445.1"/>
    </source>
</evidence>
<name>A0A1S3U098_VIGRR</name>
<gene>
    <name evidence="3" type="primary">LOC106760538</name>
</gene>
<dbReference type="InterPro" id="IPR043502">
    <property type="entry name" value="DNA/RNA_pol_sf"/>
</dbReference>
<dbReference type="KEGG" id="vra:106760538"/>
<dbReference type="Proteomes" id="UP000087766">
    <property type="component" value="Chromosome 5"/>
</dbReference>
<evidence type="ECO:0000313" key="2">
    <source>
        <dbReference type="Proteomes" id="UP000087766"/>
    </source>
</evidence>
<dbReference type="SUPFAM" id="SSF56672">
    <property type="entry name" value="DNA/RNA polymerases"/>
    <property type="match status" value="1"/>
</dbReference>
<dbReference type="InterPro" id="IPR013103">
    <property type="entry name" value="RVT_2"/>
</dbReference>
<feature type="domain" description="Reverse transcriptase Ty1/copia-type" evidence="1">
    <location>
        <begin position="11"/>
        <end position="138"/>
    </location>
</feature>
<dbReference type="Pfam" id="PF07727">
    <property type="entry name" value="RVT_2"/>
    <property type="match status" value="1"/>
</dbReference>
<proteinExistence type="predicted"/>